<protein>
    <submittedName>
        <fullName evidence="3">Concanavalin A-like lectin/glucanase domain-containing protein</fullName>
    </submittedName>
</protein>
<evidence type="ECO:0000259" key="2">
    <source>
        <dbReference type="PROSITE" id="PS51762"/>
    </source>
</evidence>
<gene>
    <name evidence="3" type="ORF">QBC34DRAFT_378403</name>
</gene>
<dbReference type="SUPFAM" id="SSF49899">
    <property type="entry name" value="Concanavalin A-like lectins/glucanases"/>
    <property type="match status" value="1"/>
</dbReference>
<dbReference type="PANTHER" id="PTHR10963">
    <property type="entry name" value="GLYCOSYL HYDROLASE-RELATED"/>
    <property type="match status" value="1"/>
</dbReference>
<dbReference type="Proteomes" id="UP001321760">
    <property type="component" value="Unassembled WGS sequence"/>
</dbReference>
<name>A0AAV9GYD1_9PEZI</name>
<dbReference type="InterPro" id="IPR000757">
    <property type="entry name" value="Beta-glucanase-like"/>
</dbReference>
<dbReference type="GO" id="GO:0004553">
    <property type="term" value="F:hydrolase activity, hydrolyzing O-glycosyl compounds"/>
    <property type="evidence" value="ECO:0007669"/>
    <property type="project" value="InterPro"/>
</dbReference>
<dbReference type="PANTHER" id="PTHR10963:SF60">
    <property type="entry name" value="GRAM-NEGATIVE BACTERIA-BINDING PROTEIN 1-RELATED"/>
    <property type="match status" value="1"/>
</dbReference>
<dbReference type="Gene3D" id="2.60.120.200">
    <property type="match status" value="1"/>
</dbReference>
<dbReference type="InterPro" id="IPR013320">
    <property type="entry name" value="ConA-like_dom_sf"/>
</dbReference>
<dbReference type="AlphaFoldDB" id="A0AAV9GYD1"/>
<feature type="domain" description="GH16" evidence="2">
    <location>
        <begin position="11"/>
        <end position="299"/>
    </location>
</feature>
<feature type="signal peptide" evidence="1">
    <location>
        <begin position="1"/>
        <end position="23"/>
    </location>
</feature>
<keyword evidence="4" id="KW-1185">Reference proteome</keyword>
<reference evidence="3" key="1">
    <citation type="journal article" date="2023" name="Mol. Phylogenet. Evol.">
        <title>Genome-scale phylogeny and comparative genomics of the fungal order Sordariales.</title>
        <authorList>
            <person name="Hensen N."/>
            <person name="Bonometti L."/>
            <person name="Westerberg I."/>
            <person name="Brannstrom I.O."/>
            <person name="Guillou S."/>
            <person name="Cros-Aarteil S."/>
            <person name="Calhoun S."/>
            <person name="Haridas S."/>
            <person name="Kuo A."/>
            <person name="Mondo S."/>
            <person name="Pangilinan J."/>
            <person name="Riley R."/>
            <person name="LaButti K."/>
            <person name="Andreopoulos B."/>
            <person name="Lipzen A."/>
            <person name="Chen C."/>
            <person name="Yan M."/>
            <person name="Daum C."/>
            <person name="Ng V."/>
            <person name="Clum A."/>
            <person name="Steindorff A."/>
            <person name="Ohm R.A."/>
            <person name="Martin F."/>
            <person name="Silar P."/>
            <person name="Natvig D.O."/>
            <person name="Lalanne C."/>
            <person name="Gautier V."/>
            <person name="Ament-Velasquez S.L."/>
            <person name="Kruys A."/>
            <person name="Hutchinson M.I."/>
            <person name="Powell A.J."/>
            <person name="Barry K."/>
            <person name="Miller A.N."/>
            <person name="Grigoriev I.V."/>
            <person name="Debuchy R."/>
            <person name="Gladieux P."/>
            <person name="Hiltunen Thoren M."/>
            <person name="Johannesson H."/>
        </authorList>
    </citation>
    <scope>NUCLEOTIDE SEQUENCE</scope>
    <source>
        <strain evidence="3">PSN243</strain>
    </source>
</reference>
<evidence type="ECO:0000313" key="4">
    <source>
        <dbReference type="Proteomes" id="UP001321760"/>
    </source>
</evidence>
<dbReference type="PROSITE" id="PS51762">
    <property type="entry name" value="GH16_2"/>
    <property type="match status" value="1"/>
</dbReference>
<dbReference type="InterPro" id="IPR050546">
    <property type="entry name" value="Glycosyl_Hydrlase_16"/>
</dbReference>
<dbReference type="EMBL" id="MU865928">
    <property type="protein sequence ID" value="KAK4451551.1"/>
    <property type="molecule type" value="Genomic_DNA"/>
</dbReference>
<organism evidence="3 4">
    <name type="scientific">Podospora aff. communis PSN243</name>
    <dbReference type="NCBI Taxonomy" id="3040156"/>
    <lineage>
        <taxon>Eukaryota</taxon>
        <taxon>Fungi</taxon>
        <taxon>Dikarya</taxon>
        <taxon>Ascomycota</taxon>
        <taxon>Pezizomycotina</taxon>
        <taxon>Sordariomycetes</taxon>
        <taxon>Sordariomycetidae</taxon>
        <taxon>Sordariales</taxon>
        <taxon>Podosporaceae</taxon>
        <taxon>Podospora</taxon>
    </lineage>
</organism>
<sequence>MRIIFPLLLPLATAAITIPPGFSKTLFEDDFSLLPAGSLPSNQKWSFSFGTSYPGGPANWGTNEVQSYTDRNVAVTSAGTLRITPERTSWGGWTSSRIESLSRWDFACPEGGKLRIEAAIKFGDAPQEEQLGIWPAFWSMGSTFRGNYTQWPAAGEIDIAESVNGASKLYVALHCGWAPGGPCDEYNGLKNTAAMERGRFYTFATEIDRTNVAAGWKGERLTWSMDGRTVFRMSGANFADEWVWTAVTRGRKFLLLNVAVGGDFADNAENPGGVRTPTAATRGGEGASMEVKYVAVFST</sequence>
<reference evidence="3" key="2">
    <citation type="submission" date="2023-05" db="EMBL/GenBank/DDBJ databases">
        <authorList>
            <consortium name="Lawrence Berkeley National Laboratory"/>
            <person name="Steindorff A."/>
            <person name="Hensen N."/>
            <person name="Bonometti L."/>
            <person name="Westerberg I."/>
            <person name="Brannstrom I.O."/>
            <person name="Guillou S."/>
            <person name="Cros-Aarteil S."/>
            <person name="Calhoun S."/>
            <person name="Haridas S."/>
            <person name="Kuo A."/>
            <person name="Mondo S."/>
            <person name="Pangilinan J."/>
            <person name="Riley R."/>
            <person name="Labutti K."/>
            <person name="Andreopoulos B."/>
            <person name="Lipzen A."/>
            <person name="Chen C."/>
            <person name="Yanf M."/>
            <person name="Daum C."/>
            <person name="Ng V."/>
            <person name="Clum A."/>
            <person name="Ohm R."/>
            <person name="Martin F."/>
            <person name="Silar P."/>
            <person name="Natvig D."/>
            <person name="Lalanne C."/>
            <person name="Gautier V."/>
            <person name="Ament-Velasquez S.L."/>
            <person name="Kruys A."/>
            <person name="Hutchinson M.I."/>
            <person name="Powell A.J."/>
            <person name="Barry K."/>
            <person name="Miller A.N."/>
            <person name="Grigoriev I.V."/>
            <person name="Debuchy R."/>
            <person name="Gladieux P."/>
            <person name="Thoren M.H."/>
            <person name="Johannesson H."/>
        </authorList>
    </citation>
    <scope>NUCLEOTIDE SEQUENCE</scope>
    <source>
        <strain evidence="3">PSN243</strain>
    </source>
</reference>
<feature type="chain" id="PRO_5043653593" evidence="1">
    <location>
        <begin position="24"/>
        <end position="299"/>
    </location>
</feature>
<proteinExistence type="predicted"/>
<dbReference type="GO" id="GO:0005975">
    <property type="term" value="P:carbohydrate metabolic process"/>
    <property type="evidence" value="ECO:0007669"/>
    <property type="project" value="InterPro"/>
</dbReference>
<evidence type="ECO:0000313" key="3">
    <source>
        <dbReference type="EMBL" id="KAK4451551.1"/>
    </source>
</evidence>
<accession>A0AAV9GYD1</accession>
<comment type="caution">
    <text evidence="3">The sequence shown here is derived from an EMBL/GenBank/DDBJ whole genome shotgun (WGS) entry which is preliminary data.</text>
</comment>
<evidence type="ECO:0000256" key="1">
    <source>
        <dbReference type="SAM" id="SignalP"/>
    </source>
</evidence>
<keyword evidence="1" id="KW-0732">Signal</keyword>
<dbReference type="Pfam" id="PF26113">
    <property type="entry name" value="GH16_XgeA"/>
    <property type="match status" value="1"/>
</dbReference>